<comment type="subcellular location">
    <subcellularLocation>
        <location evidence="1">Cell membrane</location>
        <topology evidence="1">Multi-pass membrane protein</topology>
    </subcellularLocation>
</comment>
<keyword evidence="4" id="KW-0133">Cell shape</keyword>
<feature type="transmembrane region" description="Helical" evidence="10">
    <location>
        <begin position="460"/>
        <end position="482"/>
    </location>
</feature>
<evidence type="ECO:0000256" key="8">
    <source>
        <dbReference type="ARBA" id="ARBA00060041"/>
    </source>
</evidence>
<dbReference type="GO" id="GO:0015648">
    <property type="term" value="F:lipid-linked peptidoglycan transporter activity"/>
    <property type="evidence" value="ECO:0007669"/>
    <property type="project" value="TreeGrafter"/>
</dbReference>
<keyword evidence="2" id="KW-1003">Cell membrane</keyword>
<gene>
    <name evidence="11" type="primary">murJ_2</name>
    <name evidence="11" type="ORF">TRL7639_04490</name>
</gene>
<organism evidence="11 12">
    <name type="scientific">Falsiruegeria litorea R37</name>
    <dbReference type="NCBI Taxonomy" id="1200284"/>
    <lineage>
        <taxon>Bacteria</taxon>
        <taxon>Pseudomonadati</taxon>
        <taxon>Pseudomonadota</taxon>
        <taxon>Alphaproteobacteria</taxon>
        <taxon>Rhodobacterales</taxon>
        <taxon>Roseobacteraceae</taxon>
        <taxon>Falsiruegeria</taxon>
    </lineage>
</organism>
<feature type="transmembrane region" description="Helical" evidence="10">
    <location>
        <begin position="123"/>
        <end position="145"/>
    </location>
</feature>
<dbReference type="InterPro" id="IPR051050">
    <property type="entry name" value="Lipid_II_flippase_MurJ/MviN"/>
</dbReference>
<evidence type="ECO:0000313" key="11">
    <source>
        <dbReference type="EMBL" id="SLN74097.1"/>
    </source>
</evidence>
<feature type="transmembrane region" description="Helical" evidence="10">
    <location>
        <begin position="178"/>
        <end position="197"/>
    </location>
</feature>
<dbReference type="AlphaFoldDB" id="A0A1Y5U127"/>
<comment type="similarity">
    <text evidence="9">Belongs to the MurJ/MviN family.</text>
</comment>
<comment type="function">
    <text evidence="8">Involved in peptidoglycan biosynthesis. Transports lipid-linked peptidoglycan precursors from the inner to the outer leaflet of the cytoplasmic membrane.</text>
</comment>
<reference evidence="11 12" key="1">
    <citation type="submission" date="2017-03" db="EMBL/GenBank/DDBJ databases">
        <authorList>
            <person name="Afonso C.L."/>
            <person name="Miller P.J."/>
            <person name="Scott M.A."/>
            <person name="Spackman E."/>
            <person name="Goraichik I."/>
            <person name="Dimitrov K.M."/>
            <person name="Suarez D.L."/>
            <person name="Swayne D.E."/>
        </authorList>
    </citation>
    <scope>NUCLEOTIDE SEQUENCE [LARGE SCALE GENOMIC DNA]</scope>
    <source>
        <strain evidence="11 12">CECT 7639</strain>
    </source>
</reference>
<sequence length="493" mass="51776">MKSALSASALISFALLLGRLSGFLRETLLAGRLGTTAEADAAILILTLPDFMVGLLLAGGFSAALVPVLKQHKGTDRLFLTRRSSLVIALGFVVLALLIAVFAEPVIRLFIPRVDFAALPDFVPGFNLSLMALPVAALIGVSTSYLNTVGRFTIPSLSVLVFNGTICIYLALPFVNPAQLVGFAGVVLLAAVLRLLFQLRAMPETMRKPTGTPPPWPPGLMRKFVVGTLGFSVIVGAAIVFRSLHALNGEGYMAVFNYAQKLFELPAALLIAPVVIVLLPTLSGLDPADTDTFEDYARKGMLAGLTLACVAAAAGGLFMPTIVRIIFEHGAMTPAESARITQTARVLVAALPLYALLQLSATALNAQGRPTLMMINSFIGLGAGVAFYGALVALGWGENAAAAGFVMFHVVAAGLCMGATFGWGVPSGATLRAVLFMLVKLTLGLAPFVYLATVTPDMPIWLGFASLVGASLLLTAVNLPLIKPLIKMKIDRS</sequence>
<evidence type="ECO:0000256" key="4">
    <source>
        <dbReference type="ARBA" id="ARBA00022960"/>
    </source>
</evidence>
<evidence type="ECO:0000256" key="5">
    <source>
        <dbReference type="ARBA" id="ARBA00022984"/>
    </source>
</evidence>
<evidence type="ECO:0000313" key="12">
    <source>
        <dbReference type="Proteomes" id="UP000193077"/>
    </source>
</evidence>
<feature type="transmembrane region" description="Helical" evidence="10">
    <location>
        <begin position="347"/>
        <end position="366"/>
    </location>
</feature>
<name>A0A1Y5U127_9RHOB</name>
<protein>
    <submittedName>
        <fullName evidence="11">Putative peptidoglycan biosynthesis protein MurJ</fullName>
    </submittedName>
</protein>
<feature type="transmembrane region" description="Helical" evidence="10">
    <location>
        <begin position="86"/>
        <end position="111"/>
    </location>
</feature>
<dbReference type="OrthoDB" id="9816572at2"/>
<dbReference type="GO" id="GO:0008360">
    <property type="term" value="P:regulation of cell shape"/>
    <property type="evidence" value="ECO:0007669"/>
    <property type="project" value="UniProtKB-KW"/>
</dbReference>
<feature type="transmembrane region" description="Helical" evidence="10">
    <location>
        <begin position="378"/>
        <end position="396"/>
    </location>
</feature>
<keyword evidence="6 10" id="KW-1133">Transmembrane helix</keyword>
<feature type="transmembrane region" description="Helical" evidence="10">
    <location>
        <begin position="402"/>
        <end position="421"/>
    </location>
</feature>
<dbReference type="GO" id="GO:0005886">
    <property type="term" value="C:plasma membrane"/>
    <property type="evidence" value="ECO:0007669"/>
    <property type="project" value="UniProtKB-SubCell"/>
</dbReference>
<dbReference type="RefSeq" id="WP_085798131.1">
    <property type="nucleotide sequence ID" value="NZ_FWFO01000009.1"/>
</dbReference>
<evidence type="ECO:0000256" key="1">
    <source>
        <dbReference type="ARBA" id="ARBA00004651"/>
    </source>
</evidence>
<dbReference type="PRINTS" id="PR01806">
    <property type="entry name" value="VIRFACTRMVIN"/>
</dbReference>
<dbReference type="GO" id="GO:0034204">
    <property type="term" value="P:lipid translocation"/>
    <property type="evidence" value="ECO:0007669"/>
    <property type="project" value="TreeGrafter"/>
</dbReference>
<keyword evidence="7 10" id="KW-0472">Membrane</keyword>
<keyword evidence="12" id="KW-1185">Reference proteome</keyword>
<keyword evidence="5" id="KW-0573">Peptidoglycan synthesis</keyword>
<feature type="transmembrane region" description="Helical" evidence="10">
    <location>
        <begin position="265"/>
        <end position="285"/>
    </location>
</feature>
<evidence type="ECO:0000256" key="2">
    <source>
        <dbReference type="ARBA" id="ARBA00022475"/>
    </source>
</evidence>
<evidence type="ECO:0000256" key="9">
    <source>
        <dbReference type="ARBA" id="ARBA00061532"/>
    </source>
</evidence>
<feature type="transmembrane region" description="Helical" evidence="10">
    <location>
        <begin position="41"/>
        <end position="66"/>
    </location>
</feature>
<proteinExistence type="inferred from homology"/>
<dbReference type="PANTHER" id="PTHR47019:SF1">
    <property type="entry name" value="LIPID II FLIPPASE MURJ"/>
    <property type="match status" value="1"/>
</dbReference>
<evidence type="ECO:0000256" key="3">
    <source>
        <dbReference type="ARBA" id="ARBA00022692"/>
    </source>
</evidence>
<dbReference type="EMBL" id="FWFO01000009">
    <property type="protein sequence ID" value="SLN74097.1"/>
    <property type="molecule type" value="Genomic_DNA"/>
</dbReference>
<dbReference type="GO" id="GO:0009252">
    <property type="term" value="P:peptidoglycan biosynthetic process"/>
    <property type="evidence" value="ECO:0007669"/>
    <property type="project" value="UniProtKB-KW"/>
</dbReference>
<accession>A0A1Y5U127</accession>
<dbReference type="InterPro" id="IPR004268">
    <property type="entry name" value="MurJ"/>
</dbReference>
<feature type="transmembrane region" description="Helical" evidence="10">
    <location>
        <begin position="152"/>
        <end position="172"/>
    </location>
</feature>
<feature type="transmembrane region" description="Helical" evidence="10">
    <location>
        <begin position="433"/>
        <end position="454"/>
    </location>
</feature>
<evidence type="ECO:0000256" key="6">
    <source>
        <dbReference type="ARBA" id="ARBA00022989"/>
    </source>
</evidence>
<dbReference type="Proteomes" id="UP000193077">
    <property type="component" value="Unassembled WGS sequence"/>
</dbReference>
<evidence type="ECO:0000256" key="7">
    <source>
        <dbReference type="ARBA" id="ARBA00023136"/>
    </source>
</evidence>
<feature type="transmembrane region" description="Helical" evidence="10">
    <location>
        <begin position="305"/>
        <end position="327"/>
    </location>
</feature>
<dbReference type="Pfam" id="PF03023">
    <property type="entry name" value="MurJ"/>
    <property type="match status" value="1"/>
</dbReference>
<evidence type="ECO:0000256" key="10">
    <source>
        <dbReference type="SAM" id="Phobius"/>
    </source>
</evidence>
<dbReference type="PANTHER" id="PTHR47019">
    <property type="entry name" value="LIPID II FLIPPASE MURJ"/>
    <property type="match status" value="1"/>
</dbReference>
<feature type="transmembrane region" description="Helical" evidence="10">
    <location>
        <begin position="224"/>
        <end position="245"/>
    </location>
</feature>
<keyword evidence="3 10" id="KW-0812">Transmembrane</keyword>